<evidence type="ECO:0000256" key="4">
    <source>
        <dbReference type="ARBA" id="ARBA00022692"/>
    </source>
</evidence>
<dbReference type="NCBIfam" id="TIGR03025">
    <property type="entry name" value="EPS_sugtrans"/>
    <property type="match status" value="1"/>
</dbReference>
<keyword evidence="10" id="KW-1185">Reference proteome</keyword>
<dbReference type="InterPro" id="IPR003362">
    <property type="entry name" value="Bact_transf"/>
</dbReference>
<evidence type="ECO:0000256" key="6">
    <source>
        <dbReference type="ARBA" id="ARBA00023136"/>
    </source>
</evidence>
<organism evidence="9 10">
    <name type="scientific">Leeuwenhoekiella aequorea</name>
    <dbReference type="NCBI Taxonomy" id="283736"/>
    <lineage>
        <taxon>Bacteria</taxon>
        <taxon>Pseudomonadati</taxon>
        <taxon>Bacteroidota</taxon>
        <taxon>Flavobacteriia</taxon>
        <taxon>Flavobacteriales</taxon>
        <taxon>Flavobacteriaceae</taxon>
        <taxon>Leeuwenhoekiella</taxon>
    </lineage>
</organism>
<evidence type="ECO:0000259" key="8">
    <source>
        <dbReference type="Pfam" id="PF02397"/>
    </source>
</evidence>
<keyword evidence="3 9" id="KW-0808">Transferase</keyword>
<name>A0A4Q0PC42_9FLAO</name>
<gene>
    <name evidence="9" type="ORF">DSM00_142</name>
</gene>
<dbReference type="GO" id="GO:0016780">
    <property type="term" value="F:phosphotransferase activity, for other substituted phosphate groups"/>
    <property type="evidence" value="ECO:0007669"/>
    <property type="project" value="TreeGrafter"/>
</dbReference>
<dbReference type="GO" id="GO:0016020">
    <property type="term" value="C:membrane"/>
    <property type="evidence" value="ECO:0007669"/>
    <property type="project" value="UniProtKB-SubCell"/>
</dbReference>
<evidence type="ECO:0000256" key="3">
    <source>
        <dbReference type="ARBA" id="ARBA00022679"/>
    </source>
</evidence>
<dbReference type="RefSeq" id="WP_128756102.1">
    <property type="nucleotide sequence ID" value="NZ_QOVM01000001.1"/>
</dbReference>
<feature type="transmembrane region" description="Helical" evidence="7">
    <location>
        <begin position="12"/>
        <end position="31"/>
    </location>
</feature>
<dbReference type="OrthoDB" id="9808602at2"/>
<sequence length="450" mass="51871">MIVNDTKHNYLVQPIIASIDILILIGFAKFFDFSSHSYLLFAVFITISWLITAYGFSFYSIYRFTPLVRILTIIARQFFLLVICSFTFLGIFNEINTSVRAVLEYTCLSMGVIAILKITIFNVRKRFRKQLGGDMVRVIIIGKNTKTERLKNFFNYNPAYGFQLIANLDVLDPDIDIEYIKDFVLKNDISQMFCSIAELKNKQIRALIQFADNNLVSLKFLPDNKKIFTKKMEFQYYGITPILALRTLPIDTPVNLFLKRSLDLTISLIVVIGILSWLTPLVSLLIAFDNKGPIFFKQKRNGIGGSEFYCYKFRSMRVNTAANDLQASKTDVRTTKVGRFLRKTSLDEMPQFYNVLMGDMSVVGPRPHMVAHTHSFATQIDKFMLRHLVKPGITGLAQISGYRGEIESKRDIKNRVRFDIFYVENWSILMDLRIIAKTFIKVIYGDTKAY</sequence>
<feature type="domain" description="Bacterial sugar transferase" evidence="8">
    <location>
        <begin position="259"/>
        <end position="443"/>
    </location>
</feature>
<protein>
    <submittedName>
        <fullName evidence="9">Putative colanic acid biosynthesis UDP-glucose lipid carrier transferase</fullName>
    </submittedName>
</protein>
<comment type="similarity">
    <text evidence="2">Belongs to the bacterial sugar transferase family.</text>
</comment>
<feature type="transmembrane region" description="Helical" evidence="7">
    <location>
        <begin position="264"/>
        <end position="288"/>
    </location>
</feature>
<dbReference type="Proteomes" id="UP000289238">
    <property type="component" value="Unassembled WGS sequence"/>
</dbReference>
<reference evidence="9 10" key="1">
    <citation type="submission" date="2018-07" db="EMBL/GenBank/DDBJ databases">
        <title>Leeuwenhoekiella genomics.</title>
        <authorList>
            <person name="Tahon G."/>
            <person name="Willems A."/>
        </authorList>
    </citation>
    <scope>NUCLEOTIDE SEQUENCE [LARGE SCALE GENOMIC DNA]</scope>
    <source>
        <strain evidence="9 10">LMG 22550</strain>
    </source>
</reference>
<evidence type="ECO:0000256" key="1">
    <source>
        <dbReference type="ARBA" id="ARBA00004141"/>
    </source>
</evidence>
<keyword evidence="6 7" id="KW-0472">Membrane</keyword>
<dbReference type="PANTHER" id="PTHR30576">
    <property type="entry name" value="COLANIC BIOSYNTHESIS UDP-GLUCOSE LIPID CARRIER TRANSFERASE"/>
    <property type="match status" value="1"/>
</dbReference>
<evidence type="ECO:0000256" key="5">
    <source>
        <dbReference type="ARBA" id="ARBA00022989"/>
    </source>
</evidence>
<evidence type="ECO:0000313" key="9">
    <source>
        <dbReference type="EMBL" id="RXG24354.1"/>
    </source>
</evidence>
<evidence type="ECO:0000256" key="2">
    <source>
        <dbReference type="ARBA" id="ARBA00006464"/>
    </source>
</evidence>
<evidence type="ECO:0000256" key="7">
    <source>
        <dbReference type="SAM" id="Phobius"/>
    </source>
</evidence>
<comment type="caution">
    <text evidence="9">The sequence shown here is derived from an EMBL/GenBank/DDBJ whole genome shotgun (WGS) entry which is preliminary data.</text>
</comment>
<accession>A0A4Q0PC42</accession>
<evidence type="ECO:0000313" key="10">
    <source>
        <dbReference type="Proteomes" id="UP000289238"/>
    </source>
</evidence>
<feature type="transmembrane region" description="Helical" evidence="7">
    <location>
        <begin position="37"/>
        <end position="61"/>
    </location>
</feature>
<dbReference type="AlphaFoldDB" id="A0A4Q0PC42"/>
<dbReference type="EMBL" id="QOVM01000001">
    <property type="protein sequence ID" value="RXG24354.1"/>
    <property type="molecule type" value="Genomic_DNA"/>
</dbReference>
<keyword evidence="4 7" id="KW-0812">Transmembrane</keyword>
<dbReference type="PANTHER" id="PTHR30576:SF0">
    <property type="entry name" value="UNDECAPRENYL-PHOSPHATE N-ACETYLGALACTOSAMINYL 1-PHOSPHATE TRANSFERASE-RELATED"/>
    <property type="match status" value="1"/>
</dbReference>
<comment type="subcellular location">
    <subcellularLocation>
        <location evidence="1">Membrane</location>
        <topology evidence="1">Multi-pass membrane protein</topology>
    </subcellularLocation>
</comment>
<feature type="transmembrane region" description="Helical" evidence="7">
    <location>
        <begin position="98"/>
        <end position="120"/>
    </location>
</feature>
<dbReference type="Gene3D" id="3.40.50.720">
    <property type="entry name" value="NAD(P)-binding Rossmann-like Domain"/>
    <property type="match status" value="1"/>
</dbReference>
<keyword evidence="5 7" id="KW-1133">Transmembrane helix</keyword>
<feature type="transmembrane region" description="Helical" evidence="7">
    <location>
        <begin position="73"/>
        <end position="92"/>
    </location>
</feature>
<dbReference type="Pfam" id="PF02397">
    <property type="entry name" value="Bac_transf"/>
    <property type="match status" value="1"/>
</dbReference>
<proteinExistence type="inferred from homology"/>
<dbReference type="InterPro" id="IPR017475">
    <property type="entry name" value="EPS_sugar_tfrase"/>
</dbReference>